<dbReference type="Gene3D" id="3.10.450.10">
    <property type="match status" value="1"/>
</dbReference>
<sequence length="213" mass="24126">MKWLTVLLLTYLTAVSFGCKLADRESDDQDLGRYSERRIVGGQSTMSREGMNDSMFQEALAEVLKKLDDANECHNFQLVYVKEAKQQVVAGMKYVMTLVVKPIYSGDSSENCRGPCFTDVDGNKEVTAEALVQVWKEPKHYISFKNPRDAYTDFNEDGEILINCSGDPDLLTSQPSDMSPEELKTLQFQAAVQQSIDKLNDEAKCFYYVLDRI</sequence>
<evidence type="ECO:0000256" key="1">
    <source>
        <dbReference type="SAM" id="SignalP"/>
    </source>
</evidence>
<protein>
    <submittedName>
        <fullName evidence="5">Cystatin domain-containing protein</fullName>
    </submittedName>
</protein>
<reference evidence="5" key="2">
    <citation type="submission" date="2019-11" db="UniProtKB">
        <authorList>
            <consortium name="WormBaseParasite"/>
        </authorList>
    </citation>
    <scope>IDENTIFICATION</scope>
</reference>
<keyword evidence="4" id="KW-1185">Reference proteome</keyword>
<dbReference type="Proteomes" id="UP000267029">
    <property type="component" value="Unassembled WGS sequence"/>
</dbReference>
<dbReference type="SUPFAM" id="SSF54403">
    <property type="entry name" value="Cystatin/monellin"/>
    <property type="match status" value="1"/>
</dbReference>
<feature type="chain" id="PRO_5043132375" evidence="1">
    <location>
        <begin position="19"/>
        <end position="213"/>
    </location>
</feature>
<dbReference type="PROSITE" id="PS00287">
    <property type="entry name" value="CYSTATIN"/>
    <property type="match status" value="1"/>
</dbReference>
<dbReference type="CDD" id="cd00042">
    <property type="entry name" value="CY"/>
    <property type="match status" value="1"/>
</dbReference>
<name>A0A0R3UMX0_MESCO</name>
<evidence type="ECO:0000313" key="5">
    <source>
        <dbReference type="WBParaSite" id="MCU_007878-RA"/>
    </source>
</evidence>
<dbReference type="OrthoDB" id="6235294at2759"/>
<feature type="signal peptide" evidence="1">
    <location>
        <begin position="1"/>
        <end position="18"/>
    </location>
</feature>
<accession>A0A0R3UMX0</accession>
<dbReference type="GO" id="GO:0004869">
    <property type="term" value="F:cysteine-type endopeptidase inhibitor activity"/>
    <property type="evidence" value="ECO:0007669"/>
    <property type="project" value="InterPro"/>
</dbReference>
<dbReference type="InterPro" id="IPR000010">
    <property type="entry name" value="Cystatin_dom"/>
</dbReference>
<dbReference type="WBParaSite" id="MCU_007878-RA">
    <property type="protein sequence ID" value="MCU_007878-RA"/>
    <property type="gene ID" value="MCU_007878"/>
</dbReference>
<dbReference type="InterPro" id="IPR018073">
    <property type="entry name" value="Prot_inh_cystat_CS"/>
</dbReference>
<evidence type="ECO:0000313" key="4">
    <source>
        <dbReference type="Proteomes" id="UP000267029"/>
    </source>
</evidence>
<evidence type="ECO:0000313" key="3">
    <source>
        <dbReference type="EMBL" id="VDD83110.1"/>
    </source>
</evidence>
<dbReference type="Pfam" id="PF00031">
    <property type="entry name" value="Cystatin"/>
    <property type="match status" value="1"/>
</dbReference>
<dbReference type="PROSITE" id="PS51257">
    <property type="entry name" value="PROKAR_LIPOPROTEIN"/>
    <property type="match status" value="1"/>
</dbReference>
<dbReference type="EMBL" id="UXSR01005643">
    <property type="protein sequence ID" value="VDD83110.1"/>
    <property type="molecule type" value="Genomic_DNA"/>
</dbReference>
<feature type="domain" description="Cystatin" evidence="2">
    <location>
        <begin position="38"/>
        <end position="147"/>
    </location>
</feature>
<reference evidence="3 4" key="1">
    <citation type="submission" date="2018-10" db="EMBL/GenBank/DDBJ databases">
        <authorList>
            <consortium name="Pathogen Informatics"/>
        </authorList>
    </citation>
    <scope>NUCLEOTIDE SEQUENCE [LARGE SCALE GENOMIC DNA]</scope>
</reference>
<dbReference type="SMART" id="SM00043">
    <property type="entry name" value="CY"/>
    <property type="match status" value="1"/>
</dbReference>
<dbReference type="AlphaFoldDB" id="A0A0R3UMX0"/>
<gene>
    <name evidence="3" type="ORF">MCOS_LOCUS9113</name>
</gene>
<keyword evidence="1" id="KW-0732">Signal</keyword>
<evidence type="ECO:0000259" key="2">
    <source>
        <dbReference type="SMART" id="SM00043"/>
    </source>
</evidence>
<proteinExistence type="predicted"/>
<dbReference type="InterPro" id="IPR046350">
    <property type="entry name" value="Cystatin_sf"/>
</dbReference>
<organism evidence="5">
    <name type="scientific">Mesocestoides corti</name>
    <name type="common">Flatworm</name>
    <dbReference type="NCBI Taxonomy" id="53468"/>
    <lineage>
        <taxon>Eukaryota</taxon>
        <taxon>Metazoa</taxon>
        <taxon>Spiralia</taxon>
        <taxon>Lophotrochozoa</taxon>
        <taxon>Platyhelminthes</taxon>
        <taxon>Cestoda</taxon>
        <taxon>Eucestoda</taxon>
        <taxon>Cyclophyllidea</taxon>
        <taxon>Mesocestoididae</taxon>
        <taxon>Mesocestoides</taxon>
    </lineage>
</organism>